<dbReference type="EC" id="2.7.13.3" evidence="3"/>
<dbReference type="SMART" id="SM00387">
    <property type="entry name" value="HATPase_c"/>
    <property type="match status" value="1"/>
</dbReference>
<dbReference type="PANTHER" id="PTHR45528">
    <property type="entry name" value="SENSOR HISTIDINE KINASE CPXA"/>
    <property type="match status" value="1"/>
</dbReference>
<dbReference type="EMBL" id="JANGAC010000024">
    <property type="protein sequence ID" value="MCQ4925550.1"/>
    <property type="molecule type" value="Genomic_DNA"/>
</dbReference>
<evidence type="ECO:0000256" key="2">
    <source>
        <dbReference type="ARBA" id="ARBA00004651"/>
    </source>
</evidence>
<feature type="domain" description="Histidine kinase" evidence="15">
    <location>
        <begin position="146"/>
        <end position="345"/>
    </location>
</feature>
<dbReference type="SMART" id="SM00388">
    <property type="entry name" value="HisKA"/>
    <property type="match status" value="1"/>
</dbReference>
<accession>A0ABT1SGC4</accession>
<evidence type="ECO:0000256" key="6">
    <source>
        <dbReference type="ARBA" id="ARBA00022679"/>
    </source>
</evidence>
<evidence type="ECO:0000256" key="13">
    <source>
        <dbReference type="ARBA" id="ARBA00023136"/>
    </source>
</evidence>
<evidence type="ECO:0000259" key="15">
    <source>
        <dbReference type="PROSITE" id="PS50109"/>
    </source>
</evidence>
<reference evidence="16 17" key="1">
    <citation type="submission" date="2022-06" db="EMBL/GenBank/DDBJ databases">
        <title>Isolation of gut microbiota from human fecal samples.</title>
        <authorList>
            <person name="Pamer E.G."/>
            <person name="Barat B."/>
            <person name="Waligurski E."/>
            <person name="Medina S."/>
            <person name="Paddock L."/>
            <person name="Mostad J."/>
        </authorList>
    </citation>
    <scope>NUCLEOTIDE SEQUENCE [LARGE SCALE GENOMIC DNA]</scope>
    <source>
        <strain evidence="16 17">DFI.7.95</strain>
    </source>
</reference>
<keyword evidence="5" id="KW-0597">Phosphoprotein</keyword>
<dbReference type="InterPro" id="IPR004358">
    <property type="entry name" value="Sig_transdc_His_kin-like_C"/>
</dbReference>
<dbReference type="Proteomes" id="UP001524478">
    <property type="component" value="Unassembled WGS sequence"/>
</dbReference>
<dbReference type="Gene3D" id="1.10.287.130">
    <property type="match status" value="1"/>
</dbReference>
<keyword evidence="8" id="KW-0547">Nucleotide-binding</keyword>
<evidence type="ECO:0000256" key="14">
    <source>
        <dbReference type="SAM" id="Phobius"/>
    </source>
</evidence>
<dbReference type="CDD" id="cd00082">
    <property type="entry name" value="HisKA"/>
    <property type="match status" value="1"/>
</dbReference>
<dbReference type="GO" id="GO:0016301">
    <property type="term" value="F:kinase activity"/>
    <property type="evidence" value="ECO:0007669"/>
    <property type="project" value="UniProtKB-KW"/>
</dbReference>
<protein>
    <recommendedName>
        <fullName evidence="3">histidine kinase</fullName>
        <ecNumber evidence="3">2.7.13.3</ecNumber>
    </recommendedName>
</protein>
<dbReference type="Pfam" id="PF02518">
    <property type="entry name" value="HATPase_c"/>
    <property type="match status" value="1"/>
</dbReference>
<feature type="transmembrane region" description="Helical" evidence="14">
    <location>
        <begin position="7"/>
        <end position="25"/>
    </location>
</feature>
<evidence type="ECO:0000256" key="1">
    <source>
        <dbReference type="ARBA" id="ARBA00000085"/>
    </source>
</evidence>
<gene>
    <name evidence="16" type="ORF">NE686_20815</name>
</gene>
<dbReference type="InterPro" id="IPR036890">
    <property type="entry name" value="HATPase_C_sf"/>
</dbReference>
<evidence type="ECO:0000256" key="10">
    <source>
        <dbReference type="ARBA" id="ARBA00022840"/>
    </source>
</evidence>
<organism evidence="16 17">
    <name type="scientific">Tissierella carlieri</name>
    <dbReference type="NCBI Taxonomy" id="689904"/>
    <lineage>
        <taxon>Bacteria</taxon>
        <taxon>Bacillati</taxon>
        <taxon>Bacillota</taxon>
        <taxon>Tissierellia</taxon>
        <taxon>Tissierellales</taxon>
        <taxon>Tissierellaceae</taxon>
        <taxon>Tissierella</taxon>
    </lineage>
</organism>
<evidence type="ECO:0000256" key="11">
    <source>
        <dbReference type="ARBA" id="ARBA00022989"/>
    </source>
</evidence>
<keyword evidence="12" id="KW-0902">Two-component regulatory system</keyword>
<dbReference type="Pfam" id="PF00512">
    <property type="entry name" value="HisKA"/>
    <property type="match status" value="1"/>
</dbReference>
<dbReference type="RefSeq" id="WP_256312976.1">
    <property type="nucleotide sequence ID" value="NZ_JANGAC010000024.1"/>
</dbReference>
<keyword evidence="6" id="KW-0808">Transferase</keyword>
<dbReference type="InterPro" id="IPR003661">
    <property type="entry name" value="HisK_dim/P_dom"/>
</dbReference>
<keyword evidence="7 14" id="KW-0812">Transmembrane</keyword>
<evidence type="ECO:0000256" key="5">
    <source>
        <dbReference type="ARBA" id="ARBA00022553"/>
    </source>
</evidence>
<dbReference type="PROSITE" id="PS50109">
    <property type="entry name" value="HIS_KIN"/>
    <property type="match status" value="1"/>
</dbReference>
<dbReference type="InterPro" id="IPR050398">
    <property type="entry name" value="HssS/ArlS-like"/>
</dbReference>
<comment type="catalytic activity">
    <reaction evidence="1">
        <text>ATP + protein L-histidine = ADP + protein N-phospho-L-histidine.</text>
        <dbReference type="EC" id="2.7.13.3"/>
    </reaction>
</comment>
<evidence type="ECO:0000256" key="12">
    <source>
        <dbReference type="ARBA" id="ARBA00023012"/>
    </source>
</evidence>
<keyword evidence="9 16" id="KW-0418">Kinase</keyword>
<dbReference type="PANTHER" id="PTHR45528:SF1">
    <property type="entry name" value="SENSOR HISTIDINE KINASE CPXA"/>
    <property type="match status" value="1"/>
</dbReference>
<evidence type="ECO:0000256" key="7">
    <source>
        <dbReference type="ARBA" id="ARBA00022692"/>
    </source>
</evidence>
<dbReference type="SUPFAM" id="SSF47384">
    <property type="entry name" value="Homodimeric domain of signal transducing histidine kinase"/>
    <property type="match status" value="1"/>
</dbReference>
<dbReference type="InterPro" id="IPR003594">
    <property type="entry name" value="HATPase_dom"/>
</dbReference>
<dbReference type="InterPro" id="IPR005467">
    <property type="entry name" value="His_kinase_dom"/>
</dbReference>
<keyword evidence="11 14" id="KW-1133">Transmembrane helix</keyword>
<dbReference type="PRINTS" id="PR00344">
    <property type="entry name" value="BCTRLSENSOR"/>
</dbReference>
<keyword evidence="13 14" id="KW-0472">Membrane</keyword>
<sequence>MKNKKIFIIIFLTSLILFFFLYKVIDGIYYREVSNLIDLEVYGYGGSMTIYEDRSLVLILIVLFSIIISSVFIYIYNQREKNFLEYIKMIKSKLSSLSEGDYFISIDEVNSLGALYDELYKLVLELREGRELAIRDKLKLKENLEDISHQLKTPLASIEILIELYKENKDEKHLDKIDCELSKINYLISSMLTIARLDVNQIEFKSEEFSIREAINASIESLEAQIQENPIEILADGEDFTIIGDFYWIVEALINIVKNSIEYGRSQIQIMTRKTNVYSEIIIKDDGEGFSKEDLNKLFQRFYKSKNSAAGAGIGLNLSKNILEKHNATIFAENDRGGKFTIKFY</sequence>
<evidence type="ECO:0000256" key="3">
    <source>
        <dbReference type="ARBA" id="ARBA00012438"/>
    </source>
</evidence>
<name>A0ABT1SGC4_9FIRM</name>
<proteinExistence type="predicted"/>
<dbReference type="SUPFAM" id="SSF55874">
    <property type="entry name" value="ATPase domain of HSP90 chaperone/DNA topoisomerase II/histidine kinase"/>
    <property type="match status" value="1"/>
</dbReference>
<evidence type="ECO:0000313" key="17">
    <source>
        <dbReference type="Proteomes" id="UP001524478"/>
    </source>
</evidence>
<comment type="subcellular location">
    <subcellularLocation>
        <location evidence="2">Cell membrane</location>
        <topology evidence="2">Multi-pass membrane protein</topology>
    </subcellularLocation>
</comment>
<keyword evidence="10" id="KW-0067">ATP-binding</keyword>
<comment type="caution">
    <text evidence="16">The sequence shown here is derived from an EMBL/GenBank/DDBJ whole genome shotgun (WGS) entry which is preliminary data.</text>
</comment>
<dbReference type="InterPro" id="IPR036097">
    <property type="entry name" value="HisK_dim/P_sf"/>
</dbReference>
<dbReference type="CDD" id="cd00075">
    <property type="entry name" value="HATPase"/>
    <property type="match status" value="1"/>
</dbReference>
<evidence type="ECO:0000256" key="9">
    <source>
        <dbReference type="ARBA" id="ARBA00022777"/>
    </source>
</evidence>
<evidence type="ECO:0000313" key="16">
    <source>
        <dbReference type="EMBL" id="MCQ4925550.1"/>
    </source>
</evidence>
<keyword evidence="17" id="KW-1185">Reference proteome</keyword>
<evidence type="ECO:0000256" key="8">
    <source>
        <dbReference type="ARBA" id="ARBA00022741"/>
    </source>
</evidence>
<evidence type="ECO:0000256" key="4">
    <source>
        <dbReference type="ARBA" id="ARBA00022475"/>
    </source>
</evidence>
<keyword evidence="4" id="KW-1003">Cell membrane</keyword>
<feature type="transmembrane region" description="Helical" evidence="14">
    <location>
        <begin position="56"/>
        <end position="76"/>
    </location>
</feature>
<dbReference type="Gene3D" id="3.30.565.10">
    <property type="entry name" value="Histidine kinase-like ATPase, C-terminal domain"/>
    <property type="match status" value="1"/>
</dbReference>